<reference evidence="2 3" key="1">
    <citation type="journal article" date="2012" name="BMC Genomics">
        <title>Comparative genomic analysis of human infective Trypanosoma cruzi lineages with the bat-restricted subspecies T. cruzi marinkellei.</title>
        <authorList>
            <person name="Franzen O."/>
            <person name="Talavera-Lopez C."/>
            <person name="Ochaya S."/>
            <person name="Butler C.E."/>
            <person name="Messenger L.A."/>
            <person name="Lewis M.D."/>
            <person name="Llewellyn M.S."/>
            <person name="Marinkelle C.J."/>
            <person name="Tyler K.M."/>
            <person name="Miles M.A."/>
            <person name="Andersson B."/>
        </authorList>
    </citation>
    <scope>NUCLEOTIDE SEQUENCE [LARGE SCALE GENOMIC DNA]</scope>
    <source>
        <strain evidence="2 3">B7</strain>
    </source>
</reference>
<feature type="region of interest" description="Disordered" evidence="1">
    <location>
        <begin position="164"/>
        <end position="209"/>
    </location>
</feature>
<evidence type="ECO:0000313" key="3">
    <source>
        <dbReference type="Proteomes" id="UP000007350"/>
    </source>
</evidence>
<protein>
    <submittedName>
        <fullName evidence="2">Uncharacterized protein</fullName>
    </submittedName>
</protein>
<dbReference type="Proteomes" id="UP000007350">
    <property type="component" value="Unassembled WGS sequence"/>
</dbReference>
<feature type="compositionally biased region" description="Low complexity" evidence="1">
    <location>
        <begin position="164"/>
        <end position="174"/>
    </location>
</feature>
<evidence type="ECO:0000256" key="1">
    <source>
        <dbReference type="SAM" id="MobiDB-lite"/>
    </source>
</evidence>
<organism evidence="2 3">
    <name type="scientific">Trypanosoma cruzi marinkellei</name>
    <dbReference type="NCBI Taxonomy" id="85056"/>
    <lineage>
        <taxon>Eukaryota</taxon>
        <taxon>Discoba</taxon>
        <taxon>Euglenozoa</taxon>
        <taxon>Kinetoplastea</taxon>
        <taxon>Metakinetoplastina</taxon>
        <taxon>Trypanosomatida</taxon>
        <taxon>Trypanosomatidae</taxon>
        <taxon>Trypanosoma</taxon>
        <taxon>Schizotrypanum</taxon>
    </lineage>
</organism>
<dbReference type="EMBL" id="AHKC01010478">
    <property type="protein sequence ID" value="EKF32000.1"/>
    <property type="molecule type" value="Genomic_DNA"/>
</dbReference>
<name>K2MY28_TRYCR</name>
<dbReference type="AlphaFoldDB" id="K2MY28"/>
<dbReference type="OrthoDB" id="278408at2759"/>
<gene>
    <name evidence="2" type="ORF">MOQ_004160</name>
</gene>
<keyword evidence="3" id="KW-1185">Reference proteome</keyword>
<comment type="caution">
    <text evidence="2">The sequence shown here is derived from an EMBL/GenBank/DDBJ whole genome shotgun (WGS) entry which is preliminary data.</text>
</comment>
<accession>K2MY28</accession>
<sequence length="209" mass="22915">MSGCGRRHRAKHLTLQFLDADGWKGPAAGESMAVCIESPQNQHVRVLLFGPNNTSSGTVGSDGDVNGNGIASPVESVVFVPGKFRKVIWLAVKDVIVVADGTTVAFKPSPDQLKTFFRDNPEWKSRLVAAQKMVDTCKSAVEQLPQYTKIAHTTTSVLDRVGEENFSSGSAGSAGDEERGDMNPNRNNIRHRAQFFYDSEEEEEEEEED</sequence>
<proteinExistence type="predicted"/>
<feature type="compositionally biased region" description="Acidic residues" evidence="1">
    <location>
        <begin position="198"/>
        <end position="209"/>
    </location>
</feature>
<evidence type="ECO:0000313" key="2">
    <source>
        <dbReference type="EMBL" id="EKF32000.1"/>
    </source>
</evidence>